<feature type="coiled-coil region" evidence="1">
    <location>
        <begin position="438"/>
        <end position="472"/>
    </location>
</feature>
<evidence type="ECO:0000313" key="4">
    <source>
        <dbReference type="Proteomes" id="UP000683925"/>
    </source>
</evidence>
<feature type="compositionally biased region" description="Polar residues" evidence="2">
    <location>
        <begin position="11"/>
        <end position="33"/>
    </location>
</feature>
<proteinExistence type="predicted"/>
<dbReference type="AlphaFoldDB" id="A0A8S1U4A6"/>
<sequence length="701" mass="83557">MSQDLKKFQVQEENQIQKSINEQSNQMEQTQKKQFTKFDNDNQNDLNCTVQRVKTTQQQKSFNLPQKQRNSSYQDINDNLYDKLLNNKQKVQFDNHVEKLQKSQQFRRSNQYKSLSNRYTSSEGGQIYDQVRQANLLEDNQIDSINKYEYYDSKYTECRDKQTNVLQYYQSQHFNEVYRKRQDQLSCSFYSKNSKKVVIKTNQTIYQRQIKEEKDHNDSSDSNQSRISKDTQEQDQKDQQSKHEEIQSLRISKMSDLSDQLKNDLQIEEGQGIENSLGSDFHYFDSNKSSLNQTPQRKSLRDIKFYKNQVPSLKIQQQENEKYFSQASSPQNNLEKQWSKKLQITTDGLGCQSNLISPIVAYHDNGQHKNTMSFGRQQGYNSFQKSYKKYNQNCISPFDCNTPINEESKFINELKKGNIAKSKQIEKEQAMIRVLKTQSEKKQQSFEYEKKIMELEQELKLKEEQMQLKDDIISEQLEKIQQYNQRISLIPNEDDWNSDFHNIREFIDDYKSNIYQLISHKNSNISFINLKKQKFQEQQKDKFNQFSTKNSTQTNQQISEEQTNSQIISIQKNLILSPIFENIILLQQKSLALGFEFGHAVPELFQKLYYLSKREKFRNRLLDMNECVKYEIQELNNFLKNQNKNSSINELKETLESEIIIQKYIYQKIYNISNLFKERIMQIQEGHKQMQEQLKKNTLCN</sequence>
<feature type="compositionally biased region" description="Basic and acidic residues" evidence="2">
    <location>
        <begin position="227"/>
        <end position="247"/>
    </location>
</feature>
<keyword evidence="4" id="KW-1185">Reference proteome</keyword>
<reference evidence="3" key="1">
    <citation type="submission" date="2021-01" db="EMBL/GenBank/DDBJ databases">
        <authorList>
            <consortium name="Genoscope - CEA"/>
            <person name="William W."/>
        </authorList>
    </citation>
    <scope>NUCLEOTIDE SEQUENCE</scope>
</reference>
<evidence type="ECO:0000256" key="1">
    <source>
        <dbReference type="SAM" id="Coils"/>
    </source>
</evidence>
<organism evidence="3 4">
    <name type="scientific">Paramecium octaurelia</name>
    <dbReference type="NCBI Taxonomy" id="43137"/>
    <lineage>
        <taxon>Eukaryota</taxon>
        <taxon>Sar</taxon>
        <taxon>Alveolata</taxon>
        <taxon>Ciliophora</taxon>
        <taxon>Intramacronucleata</taxon>
        <taxon>Oligohymenophorea</taxon>
        <taxon>Peniculida</taxon>
        <taxon>Parameciidae</taxon>
        <taxon>Paramecium</taxon>
    </lineage>
</organism>
<feature type="region of interest" description="Disordered" evidence="2">
    <location>
        <begin position="1"/>
        <end position="44"/>
    </location>
</feature>
<accession>A0A8S1U4A6</accession>
<name>A0A8S1U4A6_PAROT</name>
<feature type="compositionally biased region" description="Basic and acidic residues" evidence="2">
    <location>
        <begin position="1"/>
        <end position="10"/>
    </location>
</feature>
<dbReference type="Proteomes" id="UP000683925">
    <property type="component" value="Unassembled WGS sequence"/>
</dbReference>
<comment type="caution">
    <text evidence="3">The sequence shown here is derived from an EMBL/GenBank/DDBJ whole genome shotgun (WGS) entry which is preliminary data.</text>
</comment>
<dbReference type="EMBL" id="CAJJDP010000036">
    <property type="protein sequence ID" value="CAD8158882.1"/>
    <property type="molecule type" value="Genomic_DNA"/>
</dbReference>
<feature type="region of interest" description="Disordered" evidence="2">
    <location>
        <begin position="210"/>
        <end position="253"/>
    </location>
</feature>
<evidence type="ECO:0000256" key="2">
    <source>
        <dbReference type="SAM" id="MobiDB-lite"/>
    </source>
</evidence>
<dbReference type="OrthoDB" id="310123at2759"/>
<evidence type="ECO:0000313" key="3">
    <source>
        <dbReference type="EMBL" id="CAD8158882.1"/>
    </source>
</evidence>
<protein>
    <submittedName>
        <fullName evidence="3">Uncharacterized protein</fullName>
    </submittedName>
</protein>
<dbReference type="OMA" id="LLDMNEC"/>
<keyword evidence="1" id="KW-0175">Coiled coil</keyword>
<feature type="compositionally biased region" description="Basic and acidic residues" evidence="2">
    <location>
        <begin position="210"/>
        <end position="219"/>
    </location>
</feature>
<gene>
    <name evidence="3" type="ORF">POCTA_138.1.T0360079</name>
</gene>